<dbReference type="OrthoDB" id="1550456at2"/>
<proteinExistence type="predicted"/>
<dbReference type="EMBL" id="QKTW01000025">
    <property type="protein sequence ID" value="PZF71248.1"/>
    <property type="molecule type" value="Genomic_DNA"/>
</dbReference>
<protein>
    <submittedName>
        <fullName evidence="1">Phage envelope protein</fullName>
    </submittedName>
</protein>
<dbReference type="InterPro" id="IPR036696">
    <property type="entry name" value="YdfO-like_sf"/>
</dbReference>
<evidence type="ECO:0000313" key="1">
    <source>
        <dbReference type="EMBL" id="PZF71248.1"/>
    </source>
</evidence>
<dbReference type="Pfam" id="PF07166">
    <property type="entry name" value="DUF1398"/>
    <property type="match status" value="1"/>
</dbReference>
<dbReference type="InterPro" id="IPR009833">
    <property type="entry name" value="DUF1398"/>
</dbReference>
<dbReference type="RefSeq" id="WP_111000393.1">
    <property type="nucleotide sequence ID" value="NZ_QKTW01000025.1"/>
</dbReference>
<reference evidence="1 2" key="1">
    <citation type="submission" date="2018-06" db="EMBL/GenBank/DDBJ databases">
        <title>Mucibacter soli gen. nov., sp. nov., a new member of the family Chitinophagaceae producing mucin.</title>
        <authorList>
            <person name="Kim M.-K."/>
            <person name="Park S."/>
            <person name="Kim T.-S."/>
            <person name="Joung Y."/>
            <person name="Han J.-H."/>
            <person name="Kim S.B."/>
        </authorList>
    </citation>
    <scope>NUCLEOTIDE SEQUENCE [LARGE SCALE GENOMIC DNA]</scope>
    <source>
        <strain evidence="1 2">R1-15</strain>
    </source>
</reference>
<dbReference type="Proteomes" id="UP000248745">
    <property type="component" value="Unassembled WGS sequence"/>
</dbReference>
<keyword evidence="2" id="KW-1185">Reference proteome</keyword>
<sequence length="130" mass="14471">MFTVAQIEAAHSKVKSGADFPKYIQEIKALGVTGFETWVKDSHTEYLGSNNYRTASNAMYEPLAIADASDKNTFAERLKIHQQGQTDYMTFCNDCAATGVEKWIVDLDKMTCTYFDKAGNEVLMEPIPAA</sequence>
<name>A0A2W2AU57_9BACT</name>
<dbReference type="Gene3D" id="3.30.1810.10">
    <property type="entry name" value="YdfO-like"/>
    <property type="match status" value="1"/>
</dbReference>
<evidence type="ECO:0000313" key="2">
    <source>
        <dbReference type="Proteomes" id="UP000248745"/>
    </source>
</evidence>
<gene>
    <name evidence="1" type="ORF">DN068_18290</name>
</gene>
<organism evidence="1 2">
    <name type="scientific">Taibaiella soli</name>
    <dbReference type="NCBI Taxonomy" id="1649169"/>
    <lineage>
        <taxon>Bacteria</taxon>
        <taxon>Pseudomonadati</taxon>
        <taxon>Bacteroidota</taxon>
        <taxon>Chitinophagia</taxon>
        <taxon>Chitinophagales</taxon>
        <taxon>Chitinophagaceae</taxon>
        <taxon>Taibaiella</taxon>
    </lineage>
</organism>
<comment type="caution">
    <text evidence="1">The sequence shown here is derived from an EMBL/GenBank/DDBJ whole genome shotgun (WGS) entry which is preliminary data.</text>
</comment>
<dbReference type="SUPFAM" id="SSF160419">
    <property type="entry name" value="YdfO-like"/>
    <property type="match status" value="1"/>
</dbReference>
<accession>A0A2W2AU57</accession>
<keyword evidence="1" id="KW-0946">Virion</keyword>
<dbReference type="AlphaFoldDB" id="A0A2W2AU57"/>
<keyword evidence="1" id="KW-0261">Viral envelope protein</keyword>